<keyword evidence="4 5" id="KW-0663">Pyridoxal phosphate</keyword>
<feature type="compositionally biased region" description="Basic and acidic residues" evidence="6">
    <location>
        <begin position="1"/>
        <end position="11"/>
    </location>
</feature>
<protein>
    <submittedName>
        <fullName evidence="8">Aminotransferase class I/II-fold pyridoxal phosphate-dependent enzyme</fullName>
    </submittedName>
</protein>
<evidence type="ECO:0000256" key="5">
    <source>
        <dbReference type="RuleBase" id="RU003693"/>
    </source>
</evidence>
<reference evidence="8 9" key="1">
    <citation type="submission" date="2024-10" db="EMBL/GenBank/DDBJ databases">
        <title>The Natural Products Discovery Center: Release of the First 8490 Sequenced Strains for Exploring Actinobacteria Biosynthetic Diversity.</title>
        <authorList>
            <person name="Kalkreuter E."/>
            <person name="Kautsar S.A."/>
            <person name="Yang D."/>
            <person name="Bader C.D."/>
            <person name="Teijaro C.N."/>
            <person name="Fluegel L."/>
            <person name="Davis C.M."/>
            <person name="Simpson J.R."/>
            <person name="Lauterbach L."/>
            <person name="Steele A.D."/>
            <person name="Gui C."/>
            <person name="Meng S."/>
            <person name="Li G."/>
            <person name="Viehrig K."/>
            <person name="Ye F."/>
            <person name="Su P."/>
            <person name="Kiefer A.F."/>
            <person name="Nichols A."/>
            <person name="Cepeda A.J."/>
            <person name="Yan W."/>
            <person name="Fan B."/>
            <person name="Jiang Y."/>
            <person name="Adhikari A."/>
            <person name="Zheng C.-J."/>
            <person name="Schuster L."/>
            <person name="Cowan T.M."/>
            <person name="Smanski M.J."/>
            <person name="Chevrette M.G."/>
            <person name="De Carvalho L.P.S."/>
            <person name="Shen B."/>
        </authorList>
    </citation>
    <scope>NUCLEOTIDE SEQUENCE [LARGE SCALE GENOMIC DNA]</scope>
    <source>
        <strain evidence="8 9">NPDC002593</strain>
    </source>
</reference>
<feature type="region of interest" description="Disordered" evidence="6">
    <location>
        <begin position="1"/>
        <end position="36"/>
    </location>
</feature>
<proteinExistence type="inferred from homology"/>
<dbReference type="Proteomes" id="UP001601992">
    <property type="component" value="Unassembled WGS sequence"/>
</dbReference>
<keyword evidence="2 8" id="KW-0032">Aminotransferase</keyword>
<comment type="caution">
    <text evidence="8">The sequence shown here is derived from an EMBL/GenBank/DDBJ whole genome shotgun (WGS) entry which is preliminary data.</text>
</comment>
<feature type="domain" description="Aminotransferase class I/classII large" evidence="7">
    <location>
        <begin position="45"/>
        <end position="325"/>
    </location>
</feature>
<dbReference type="Gene3D" id="3.90.1150.10">
    <property type="entry name" value="Aspartate Aminotransferase, domain 1"/>
    <property type="match status" value="1"/>
</dbReference>
<evidence type="ECO:0000256" key="4">
    <source>
        <dbReference type="ARBA" id="ARBA00022898"/>
    </source>
</evidence>
<dbReference type="CDD" id="cd00609">
    <property type="entry name" value="AAT_like"/>
    <property type="match status" value="1"/>
</dbReference>
<evidence type="ECO:0000256" key="3">
    <source>
        <dbReference type="ARBA" id="ARBA00022679"/>
    </source>
</evidence>
<dbReference type="Gene3D" id="3.40.640.10">
    <property type="entry name" value="Type I PLP-dependent aspartate aminotransferase-like (Major domain)"/>
    <property type="match status" value="1"/>
</dbReference>
<dbReference type="InterPro" id="IPR004839">
    <property type="entry name" value="Aminotransferase_I/II_large"/>
</dbReference>
<evidence type="ECO:0000259" key="7">
    <source>
        <dbReference type="Pfam" id="PF00155"/>
    </source>
</evidence>
<dbReference type="InterPro" id="IPR015424">
    <property type="entry name" value="PyrdxlP-dep_Trfase"/>
</dbReference>
<sequence length="395" mass="42582">MSIRSAEDESRPFVLKGGGTERSMRRRVRSVQGVRSRENGARRFDLTLSENPFPPLPSVMEAMNSALAHANRYPEFLPERLPRLIADRVGADADQVVVGAGATGVALQIMQTLAGPGREMVFASPTFDGYPIMAAMAGLESVAVPLDSSGRQDLWGMARAIGERTALVAVCRPHNPTGTVAAASELKAFLFGVPRHIPVILDEAYAEFLSAEEALDPLELLARYPNLLILRTFSKAYGLAGLRIGYAFGHRDLVRRVRRLQVPFGMPETATAAVAASYAAATELNERVLRITVQREMLRTTLRRSAIRIPRSRGNFLYLPGPGMVETLARAGIAAKGYPDGSARIAVGDVAADRAVERALCGPALVRVERAAAEESGVWSTTAPADPVRAGNLRT</sequence>
<name>A0ABW6S013_9NOCA</name>
<evidence type="ECO:0000256" key="6">
    <source>
        <dbReference type="SAM" id="MobiDB-lite"/>
    </source>
</evidence>
<gene>
    <name evidence="8" type="ORF">ACFYXQ_12245</name>
</gene>
<evidence type="ECO:0000313" key="8">
    <source>
        <dbReference type="EMBL" id="MFF3568534.1"/>
    </source>
</evidence>
<evidence type="ECO:0000256" key="2">
    <source>
        <dbReference type="ARBA" id="ARBA00022576"/>
    </source>
</evidence>
<comment type="similarity">
    <text evidence="5">Belongs to the class-II pyridoxal-phosphate-dependent aminotransferase family.</text>
</comment>
<dbReference type="InterPro" id="IPR015421">
    <property type="entry name" value="PyrdxlP-dep_Trfase_major"/>
</dbReference>
<dbReference type="InterPro" id="IPR015422">
    <property type="entry name" value="PyrdxlP-dep_Trfase_small"/>
</dbReference>
<keyword evidence="3" id="KW-0808">Transferase</keyword>
<dbReference type="RefSeq" id="WP_387403495.1">
    <property type="nucleotide sequence ID" value="NZ_JBIAQY010000003.1"/>
</dbReference>
<evidence type="ECO:0000313" key="9">
    <source>
        <dbReference type="Proteomes" id="UP001601992"/>
    </source>
</evidence>
<dbReference type="Pfam" id="PF00155">
    <property type="entry name" value="Aminotran_1_2"/>
    <property type="match status" value="1"/>
</dbReference>
<dbReference type="GO" id="GO:0008483">
    <property type="term" value="F:transaminase activity"/>
    <property type="evidence" value="ECO:0007669"/>
    <property type="project" value="UniProtKB-KW"/>
</dbReference>
<dbReference type="EMBL" id="JBIAQY010000003">
    <property type="protein sequence ID" value="MFF3568534.1"/>
    <property type="molecule type" value="Genomic_DNA"/>
</dbReference>
<accession>A0ABW6S013</accession>
<dbReference type="SUPFAM" id="SSF53383">
    <property type="entry name" value="PLP-dependent transferases"/>
    <property type="match status" value="1"/>
</dbReference>
<comment type="cofactor">
    <cofactor evidence="1 5">
        <name>pyridoxal 5'-phosphate</name>
        <dbReference type="ChEBI" id="CHEBI:597326"/>
    </cofactor>
</comment>
<keyword evidence="9" id="KW-1185">Reference proteome</keyword>
<organism evidence="8 9">
    <name type="scientific">Nocardia jiangxiensis</name>
    <dbReference type="NCBI Taxonomy" id="282685"/>
    <lineage>
        <taxon>Bacteria</taxon>
        <taxon>Bacillati</taxon>
        <taxon>Actinomycetota</taxon>
        <taxon>Actinomycetes</taxon>
        <taxon>Mycobacteriales</taxon>
        <taxon>Nocardiaceae</taxon>
        <taxon>Nocardia</taxon>
    </lineage>
</organism>
<dbReference type="PANTHER" id="PTHR43643:SF3">
    <property type="entry name" value="HISTIDINOL-PHOSPHATE AMINOTRANSFERASE"/>
    <property type="match status" value="1"/>
</dbReference>
<dbReference type="PROSITE" id="PS00599">
    <property type="entry name" value="AA_TRANSFER_CLASS_2"/>
    <property type="match status" value="1"/>
</dbReference>
<feature type="region of interest" description="Disordered" evidence="6">
    <location>
        <begin position="376"/>
        <end position="395"/>
    </location>
</feature>
<dbReference type="InterPro" id="IPR001917">
    <property type="entry name" value="Aminotrans_II_pyridoxalP_BS"/>
</dbReference>
<dbReference type="InterPro" id="IPR050106">
    <property type="entry name" value="HistidinolP_aminotransfase"/>
</dbReference>
<dbReference type="PANTHER" id="PTHR43643">
    <property type="entry name" value="HISTIDINOL-PHOSPHATE AMINOTRANSFERASE 2"/>
    <property type="match status" value="1"/>
</dbReference>
<evidence type="ECO:0000256" key="1">
    <source>
        <dbReference type="ARBA" id="ARBA00001933"/>
    </source>
</evidence>